<proteinExistence type="predicted"/>
<keyword evidence="1" id="KW-0614">Plasmid</keyword>
<name>A0A2Z4YMF4_RHILE</name>
<organism evidence="1 2">
    <name type="scientific">Rhizobium leguminosarum</name>
    <dbReference type="NCBI Taxonomy" id="384"/>
    <lineage>
        <taxon>Bacteria</taxon>
        <taxon>Pseudomonadati</taxon>
        <taxon>Pseudomonadota</taxon>
        <taxon>Alphaproteobacteria</taxon>
        <taxon>Hyphomicrobiales</taxon>
        <taxon>Rhizobiaceae</taxon>
        <taxon>Rhizobium/Agrobacterium group</taxon>
        <taxon>Rhizobium</taxon>
    </lineage>
</organism>
<accession>A0A2Z4YMF4</accession>
<dbReference type="AlphaFoldDB" id="A0A2Z4YMF4"/>
<geneLocation type="plasmid" evidence="1 2">
    <name>unnamed1</name>
</geneLocation>
<sequence length="81" mass="8988">MMAQGLLQPGGALIDPQSPERIAPGQTLARIELLESTEGYQLPGGGVAEVAVYTHHWHHVAVLRKVLLRMSSWMNFVFLEH</sequence>
<dbReference type="Proteomes" id="UP000251166">
    <property type="component" value="Plasmid unnamed1"/>
</dbReference>
<evidence type="ECO:0000313" key="2">
    <source>
        <dbReference type="Proteomes" id="UP000251166"/>
    </source>
</evidence>
<protein>
    <submittedName>
        <fullName evidence="1">Uncharacterized protein</fullName>
    </submittedName>
</protein>
<dbReference type="EMBL" id="CP030761">
    <property type="protein sequence ID" value="AXA42584.1"/>
    <property type="molecule type" value="Genomic_DNA"/>
</dbReference>
<evidence type="ECO:0000313" key="1">
    <source>
        <dbReference type="EMBL" id="AXA42584.1"/>
    </source>
</evidence>
<reference evidence="1 2" key="1">
    <citation type="submission" date="2018-07" db="EMBL/GenBank/DDBJ databases">
        <title>Rhizobium leguminosarum strain:ATCC 14479 Genome sequencing and assembly.</title>
        <authorList>
            <person name="Chakraborty R."/>
        </authorList>
    </citation>
    <scope>NUCLEOTIDE SEQUENCE [LARGE SCALE GENOMIC DNA]</scope>
    <source>
        <strain evidence="1 2">ATCC 14479</strain>
        <plasmid evidence="2">Plasmid unnamed1</plasmid>
    </source>
</reference>
<gene>
    <name evidence="1" type="ORF">DLJ82_5023</name>
</gene>